<dbReference type="EMBL" id="UAVU01000010">
    <property type="protein sequence ID" value="SQC93388.1"/>
    <property type="molecule type" value="Genomic_DNA"/>
</dbReference>
<evidence type="ECO:0000313" key="1">
    <source>
        <dbReference type="EMBL" id="SQC93388.1"/>
    </source>
</evidence>
<evidence type="ECO:0000313" key="2">
    <source>
        <dbReference type="Proteomes" id="UP000251197"/>
    </source>
</evidence>
<proteinExistence type="predicted"/>
<dbReference type="AlphaFoldDB" id="A0A2X3IM78"/>
<organism evidence="1 2">
    <name type="scientific">Cedecea neteri</name>
    <dbReference type="NCBI Taxonomy" id="158822"/>
    <lineage>
        <taxon>Bacteria</taxon>
        <taxon>Pseudomonadati</taxon>
        <taxon>Pseudomonadota</taxon>
        <taxon>Gammaproteobacteria</taxon>
        <taxon>Enterobacterales</taxon>
        <taxon>Enterobacteriaceae</taxon>
        <taxon>Cedecea</taxon>
    </lineage>
</organism>
<name>A0A2X3IM78_9ENTR</name>
<protein>
    <submittedName>
        <fullName evidence="1">Uncharacterized protein</fullName>
    </submittedName>
</protein>
<dbReference type="Proteomes" id="UP000251197">
    <property type="component" value="Unassembled WGS sequence"/>
</dbReference>
<sequence>MSLGLKTFVDGLGVVKSLGLLLDLIGKPLAKDGADLIARGLAVEFLGIRILAVLMTWEAMVAITLLQVVATWISDNELQVWCEKCVFGTWPVNRSLMEQNKALEAAIKEIS</sequence>
<accession>A0A2X3IM78</accession>
<reference evidence="1 2" key="1">
    <citation type="submission" date="2018-06" db="EMBL/GenBank/DDBJ databases">
        <authorList>
            <consortium name="Pathogen Informatics"/>
            <person name="Doyle S."/>
        </authorList>
    </citation>
    <scope>NUCLEOTIDE SEQUENCE [LARGE SCALE GENOMIC DNA]</scope>
    <source>
        <strain evidence="1 2">NCTC12120</strain>
    </source>
</reference>
<gene>
    <name evidence="1" type="ORF">NCTC12120_06502</name>
</gene>